<evidence type="ECO:0000256" key="4">
    <source>
        <dbReference type="SAM" id="Phobius"/>
    </source>
</evidence>
<feature type="compositionally biased region" description="Basic and acidic residues" evidence="3">
    <location>
        <begin position="175"/>
        <end position="190"/>
    </location>
</feature>
<dbReference type="InterPro" id="IPR041916">
    <property type="entry name" value="Anti_sigma_zinc_sf"/>
</dbReference>
<dbReference type="Proteomes" id="UP000656732">
    <property type="component" value="Unassembled WGS sequence"/>
</dbReference>
<keyword evidence="4" id="KW-1133">Transmembrane helix</keyword>
<evidence type="ECO:0000256" key="2">
    <source>
        <dbReference type="ARBA" id="ARBA00023163"/>
    </source>
</evidence>
<proteinExistence type="predicted"/>
<feature type="region of interest" description="Disordered" evidence="3">
    <location>
        <begin position="1"/>
        <end position="22"/>
    </location>
</feature>
<comment type="caution">
    <text evidence="5">The sequence shown here is derived from an EMBL/GenBank/DDBJ whole genome shotgun (WGS) entry which is preliminary data.</text>
</comment>
<gene>
    <name evidence="5" type="ORF">GCM10010280_18680</name>
</gene>
<evidence type="ECO:0000256" key="1">
    <source>
        <dbReference type="ARBA" id="ARBA00023015"/>
    </source>
</evidence>
<name>A0A918EVP5_9ACTN</name>
<dbReference type="AlphaFoldDB" id="A0A918EVP5"/>
<dbReference type="EMBL" id="BMTU01000003">
    <property type="protein sequence ID" value="GGQ72709.1"/>
    <property type="molecule type" value="Genomic_DNA"/>
</dbReference>
<feature type="compositionally biased region" description="Polar residues" evidence="3">
    <location>
        <begin position="206"/>
        <end position="216"/>
    </location>
</feature>
<keyword evidence="4" id="KW-0472">Membrane</keyword>
<sequence>MTSTKDMAEHPDVTEISDLTEGLLPSARSADVRRHLETCPLCADVHSSLQEIRHLLGAVDGPPRMPAEVAGRIDAALAAEALLQATAPGTGTADAPLVVTPAVPDDDASHVSRETSVSTERPAGRPRSSSTGPGRKGRLRGGRRRAAVLGTVFTVAALGLGSVILSSLDDGTGPQERHRTTAADTFSEGKLEQQVSDLLAKGDSQAKGTGSPQTFGLESERGGAASPRVLKEPLVPQCVREGIGRDDIALASEQGTYEGKKALLVVLPDASDETRVIAYVVDTACVDTPSSTVTAEVLLQHSYTR</sequence>
<evidence type="ECO:0000313" key="6">
    <source>
        <dbReference type="Proteomes" id="UP000656732"/>
    </source>
</evidence>
<feature type="region of interest" description="Disordered" evidence="3">
    <location>
        <begin position="90"/>
        <end position="143"/>
    </location>
</feature>
<keyword evidence="1" id="KW-0805">Transcription regulation</keyword>
<feature type="compositionally biased region" description="Basic and acidic residues" evidence="3">
    <location>
        <begin position="1"/>
        <end position="13"/>
    </location>
</feature>
<evidence type="ECO:0008006" key="7">
    <source>
        <dbReference type="Google" id="ProtNLM"/>
    </source>
</evidence>
<accession>A0A918EVP5</accession>
<dbReference type="Gene3D" id="1.10.10.1320">
    <property type="entry name" value="Anti-sigma factor, zinc-finger domain"/>
    <property type="match status" value="1"/>
</dbReference>
<keyword evidence="6" id="KW-1185">Reference proteome</keyword>
<reference evidence="5" key="2">
    <citation type="submission" date="2020-09" db="EMBL/GenBank/DDBJ databases">
        <authorList>
            <person name="Sun Q."/>
            <person name="Ohkuma M."/>
        </authorList>
    </citation>
    <scope>NUCLEOTIDE SEQUENCE</scope>
    <source>
        <strain evidence="5">JCM 4403</strain>
    </source>
</reference>
<keyword evidence="4" id="KW-0812">Transmembrane</keyword>
<feature type="region of interest" description="Disordered" evidence="3">
    <location>
        <begin position="168"/>
        <end position="190"/>
    </location>
</feature>
<feature type="transmembrane region" description="Helical" evidence="4">
    <location>
        <begin position="146"/>
        <end position="168"/>
    </location>
</feature>
<organism evidence="5 6">
    <name type="scientific">Streptomyces pilosus</name>
    <dbReference type="NCBI Taxonomy" id="28893"/>
    <lineage>
        <taxon>Bacteria</taxon>
        <taxon>Bacillati</taxon>
        <taxon>Actinomycetota</taxon>
        <taxon>Actinomycetes</taxon>
        <taxon>Kitasatosporales</taxon>
        <taxon>Streptomycetaceae</taxon>
        <taxon>Streptomyces</taxon>
    </lineage>
</organism>
<reference evidence="5" key="1">
    <citation type="journal article" date="2014" name="Int. J. Syst. Evol. Microbiol.">
        <title>Complete genome sequence of Corynebacterium casei LMG S-19264T (=DSM 44701T), isolated from a smear-ripened cheese.</title>
        <authorList>
            <consortium name="US DOE Joint Genome Institute (JGI-PGF)"/>
            <person name="Walter F."/>
            <person name="Albersmeier A."/>
            <person name="Kalinowski J."/>
            <person name="Ruckert C."/>
        </authorList>
    </citation>
    <scope>NUCLEOTIDE SEQUENCE</scope>
    <source>
        <strain evidence="5">JCM 4403</strain>
    </source>
</reference>
<protein>
    <recommendedName>
        <fullName evidence="7">Zinc-finger domain-containing protein</fullName>
    </recommendedName>
</protein>
<dbReference type="RefSeq" id="WP_189557276.1">
    <property type="nucleotide sequence ID" value="NZ_BMTU01000003.1"/>
</dbReference>
<evidence type="ECO:0000313" key="5">
    <source>
        <dbReference type="EMBL" id="GGQ72709.1"/>
    </source>
</evidence>
<evidence type="ECO:0000256" key="3">
    <source>
        <dbReference type="SAM" id="MobiDB-lite"/>
    </source>
</evidence>
<feature type="region of interest" description="Disordered" evidence="3">
    <location>
        <begin position="202"/>
        <end position="225"/>
    </location>
</feature>
<keyword evidence="2" id="KW-0804">Transcription</keyword>